<evidence type="ECO:0000256" key="1">
    <source>
        <dbReference type="ARBA" id="ARBA00022737"/>
    </source>
</evidence>
<keyword evidence="2 3" id="KW-0040">ANK repeat</keyword>
<dbReference type="EMBL" id="WIGM01001485">
    <property type="protein sequence ID" value="KAF6795948.1"/>
    <property type="molecule type" value="Genomic_DNA"/>
</dbReference>
<dbReference type="Gene3D" id="1.25.40.20">
    <property type="entry name" value="Ankyrin repeat-containing domain"/>
    <property type="match status" value="1"/>
</dbReference>
<reference evidence="4" key="1">
    <citation type="journal article" date="2020" name="Phytopathology">
        <title>Genome Sequence Resources of Colletotrichum truncatum, C. plurivorum, C. musicola, and C. sojae: Four Species Pathogenic to Soybean (Glycine max).</title>
        <authorList>
            <person name="Rogerio F."/>
            <person name="Boufleur T.R."/>
            <person name="Ciampi-Guillardi M."/>
            <person name="Sukno S.A."/>
            <person name="Thon M.R."/>
            <person name="Massola Junior N.S."/>
            <person name="Baroncelli R."/>
        </authorList>
    </citation>
    <scope>NUCLEOTIDE SEQUENCE</scope>
    <source>
        <strain evidence="4">LFN0074</strain>
    </source>
</reference>
<evidence type="ECO:0000256" key="3">
    <source>
        <dbReference type="PROSITE-ProRule" id="PRU00023"/>
    </source>
</evidence>
<dbReference type="InterPro" id="IPR036770">
    <property type="entry name" value="Ankyrin_rpt-contain_sf"/>
</dbReference>
<evidence type="ECO:0000313" key="4">
    <source>
        <dbReference type="EMBL" id="KAF6795948.1"/>
    </source>
</evidence>
<protein>
    <submittedName>
        <fullName evidence="4">Ankyrin repeat protein</fullName>
    </submittedName>
</protein>
<keyword evidence="1" id="KW-0677">Repeat</keyword>
<comment type="caution">
    <text evidence="4">The sequence shown here is derived from an EMBL/GenBank/DDBJ whole genome shotgun (WGS) entry which is preliminary data.</text>
</comment>
<gene>
    <name evidence="4" type="ORF">CMUS01_15889</name>
</gene>
<dbReference type="GO" id="GO:0005634">
    <property type="term" value="C:nucleus"/>
    <property type="evidence" value="ECO:0007669"/>
    <property type="project" value="TreeGrafter"/>
</dbReference>
<dbReference type="PROSITE" id="PS50297">
    <property type="entry name" value="ANK_REP_REGION"/>
    <property type="match status" value="1"/>
</dbReference>
<dbReference type="PANTHER" id="PTHR24201:SF16">
    <property type="entry name" value="ANKYRIN-1-LIKE-RELATED"/>
    <property type="match status" value="1"/>
</dbReference>
<evidence type="ECO:0000313" key="5">
    <source>
        <dbReference type="Proteomes" id="UP000639643"/>
    </source>
</evidence>
<dbReference type="InterPro" id="IPR050776">
    <property type="entry name" value="Ank_Repeat/CDKN_Inhibitor"/>
</dbReference>
<dbReference type="AlphaFoldDB" id="A0A8H6MKI7"/>
<accession>A0A8H6MKI7</accession>
<dbReference type="InterPro" id="IPR002110">
    <property type="entry name" value="Ankyrin_rpt"/>
</dbReference>
<dbReference type="SUPFAM" id="SSF48403">
    <property type="entry name" value="Ankyrin repeat"/>
    <property type="match status" value="1"/>
</dbReference>
<dbReference type="PROSITE" id="PS50088">
    <property type="entry name" value="ANK_REPEAT"/>
    <property type="match status" value="1"/>
</dbReference>
<organism evidence="4 5">
    <name type="scientific">Colletotrichum musicola</name>
    <dbReference type="NCBI Taxonomy" id="2175873"/>
    <lineage>
        <taxon>Eukaryota</taxon>
        <taxon>Fungi</taxon>
        <taxon>Dikarya</taxon>
        <taxon>Ascomycota</taxon>
        <taxon>Pezizomycotina</taxon>
        <taxon>Sordariomycetes</taxon>
        <taxon>Hypocreomycetidae</taxon>
        <taxon>Glomerellales</taxon>
        <taxon>Glomerellaceae</taxon>
        <taxon>Colletotrichum</taxon>
        <taxon>Colletotrichum orchidearum species complex</taxon>
    </lineage>
</organism>
<sequence>MHFLGEDWYSDSKSALLDLTQQLRSNRFPVQAQDVYGQTLAHLACRNIQDPVTLGKLRLFDSNTLSKRNAFGLKPESLTLLRNEVDRNPLIYKKPVARDPGGPGGIEALWRLDDPVPQENASPVEIAAYEVRVLRFINETIKKPRKEDSQGRNGLHCLAIAISARLRYLFSGILEISSFTRRHVWTAGTLNDQAATTSRAQLVRNALSQAAKYLSLLIKAGVDFGSYNTFGNTILMDFVAFLPEEAGNLQSKEILRALIDTGVRLEARNRKGETALLVAARLCRRTALKVLIDAGARIEARDADGRDAVTIIKDCVPTTNQDSVSTINYKGCLKEPSGASVANEETHCGRKLRPISTDSLSADLNSLADDMCDLVLSRAFGVSMDDVARPQDVWASIRRCLGELSTATSESSQWASQTHHWTRHEEIEGGGSSHVGIAAMAPATALGPYGRGSTGYHVTAGVSAVLPVMGANVTSGVISRHSISRGLTGRINILPAAVATRNLEHSGTGMPIFEFLQIRSAVFREVVDNTVIDDPEDGITAEVAERLRDRRAKVSVTNWAALWYALFPEDEEVKSDEFDPIIEADEVKKAFERNTGRCASALQRVFSLAIKHFYQA</sequence>
<proteinExistence type="predicted"/>
<dbReference type="OrthoDB" id="195446at2759"/>
<evidence type="ECO:0000256" key="2">
    <source>
        <dbReference type="ARBA" id="ARBA00023043"/>
    </source>
</evidence>
<dbReference type="Pfam" id="PF12796">
    <property type="entry name" value="Ank_2"/>
    <property type="match status" value="1"/>
</dbReference>
<name>A0A8H6MKI7_9PEZI</name>
<keyword evidence="5" id="KW-1185">Reference proteome</keyword>
<dbReference type="PANTHER" id="PTHR24201">
    <property type="entry name" value="ANK_REP_REGION DOMAIN-CONTAINING PROTEIN"/>
    <property type="match status" value="1"/>
</dbReference>
<feature type="repeat" description="ANK" evidence="3">
    <location>
        <begin position="271"/>
        <end position="303"/>
    </location>
</feature>
<dbReference type="Proteomes" id="UP000639643">
    <property type="component" value="Unassembled WGS sequence"/>
</dbReference>